<dbReference type="Proteomes" id="UP000029665">
    <property type="component" value="Unassembled WGS sequence"/>
</dbReference>
<reference evidence="2" key="1">
    <citation type="submission" date="2014-01" db="EMBL/GenBank/DDBJ databases">
        <title>The genome of the white-rot fungus Pycnoporus cinnabarinus: a basidiomycete model with a versatile arsenal for lignocellulosic biomass breakdown.</title>
        <authorList>
            <person name="Levasseur A."/>
            <person name="Lomascolo A."/>
            <person name="Ruiz-Duenas F.J."/>
            <person name="Uzan E."/>
            <person name="Piumi F."/>
            <person name="Kues U."/>
            <person name="Ram A.F.J."/>
            <person name="Murat C."/>
            <person name="Haon M."/>
            <person name="Benoit I."/>
            <person name="Arfi Y."/>
            <person name="Chevret D."/>
            <person name="Drula E."/>
            <person name="Kwon M.J."/>
            <person name="Gouret P."/>
            <person name="Lesage-Meessen L."/>
            <person name="Lombard V."/>
            <person name="Mariette J."/>
            <person name="Noirot C."/>
            <person name="Park J."/>
            <person name="Patyshakuliyeva A."/>
            <person name="Wieneger R.A.B."/>
            <person name="Wosten H.A.B."/>
            <person name="Martin F."/>
            <person name="Coutinho P.M."/>
            <person name="de Vries R."/>
            <person name="Martinez A.T."/>
            <person name="Klopp C."/>
            <person name="Pontarotti P."/>
            <person name="Henrissat B."/>
            <person name="Record E."/>
        </authorList>
    </citation>
    <scope>NUCLEOTIDE SEQUENCE [LARGE SCALE GENOMIC DNA]</scope>
    <source>
        <strain evidence="2">BRFM137</strain>
    </source>
</reference>
<accession>A0A060S5E0</accession>
<evidence type="ECO:0000313" key="2">
    <source>
        <dbReference type="EMBL" id="CDO69662.1"/>
    </source>
</evidence>
<organism evidence="2 3">
    <name type="scientific">Pycnoporus cinnabarinus</name>
    <name type="common">Cinnabar-red polypore</name>
    <name type="synonym">Trametes cinnabarina</name>
    <dbReference type="NCBI Taxonomy" id="5643"/>
    <lineage>
        <taxon>Eukaryota</taxon>
        <taxon>Fungi</taxon>
        <taxon>Dikarya</taxon>
        <taxon>Basidiomycota</taxon>
        <taxon>Agaricomycotina</taxon>
        <taxon>Agaricomycetes</taxon>
        <taxon>Polyporales</taxon>
        <taxon>Polyporaceae</taxon>
        <taxon>Trametes</taxon>
    </lineage>
</organism>
<evidence type="ECO:0008006" key="4">
    <source>
        <dbReference type="Google" id="ProtNLM"/>
    </source>
</evidence>
<name>A0A060S5E0_PYCCI</name>
<evidence type="ECO:0000256" key="1">
    <source>
        <dbReference type="SAM" id="MobiDB-lite"/>
    </source>
</evidence>
<dbReference type="AlphaFoldDB" id="A0A060S5E0"/>
<evidence type="ECO:0000313" key="3">
    <source>
        <dbReference type="Proteomes" id="UP000029665"/>
    </source>
</evidence>
<gene>
    <name evidence="2" type="ORF">BN946_scf184851.g50</name>
</gene>
<feature type="compositionally biased region" description="Polar residues" evidence="1">
    <location>
        <begin position="426"/>
        <end position="461"/>
    </location>
</feature>
<dbReference type="OrthoDB" id="3211970at2759"/>
<comment type="caution">
    <text evidence="2">The sequence shown here is derived from an EMBL/GenBank/DDBJ whole genome shotgun (WGS) entry which is preliminary data.</text>
</comment>
<protein>
    <recommendedName>
        <fullName evidence="4">Cleavage/polyadenylation specificity factor A subunit N-terminal domain-containing protein</fullName>
    </recommendedName>
</protein>
<proteinExistence type="predicted"/>
<dbReference type="OMA" id="SHACSVE"/>
<keyword evidence="3" id="KW-1185">Reference proteome</keyword>
<sequence>MSVVLRLRIVSRTWLSSRTRYFIPGHRQSCALDPVFDNDGGARSIYSIDIFLDRWLLCIYQEKLVEIWDLDSVFRDPHKPILCTSQNIGGIGSFSSAITRLDEGTNVLTVAVSCHELCHVLQVQLRPSSAFYLIDEDEDLADVRFRTVAATPIASPVLSLRAIIPEQSLLLLSLPSTFHLLNWETKERTVVHVLSEEEEELWNGVVAATFLTSRHLLVLKAHSIEVFTLLDVDKGDPGHSQEAPVQNSPRNNSKRLPCPSERHMCAVVHSHYLPSTTFRGASFAYPVLYRPAHSLDTSSSQPDATRVSTSFLAFDVLRGLFHFSVSMMLPSTAEIHPRHEGFAPIDVHIELLASHNMALPIVLPPPVDGITMPTEGTRSLPRSGFSQGMRGFVSSCALGPSGKRGVWVERRRGAVRRVVYAFDANRQASPDDNLEKGSSQNLQDQTNDTGGTPEEPSTSNERVGGIKGHEVYEVNSYDLRDDITHIAFAEATGLIALGTRKGDIRVLGRMEAD</sequence>
<dbReference type="HOGENOM" id="CLU_024271_1_0_1"/>
<dbReference type="EMBL" id="CCBP010000052">
    <property type="protein sequence ID" value="CDO69662.1"/>
    <property type="molecule type" value="Genomic_DNA"/>
</dbReference>
<feature type="region of interest" description="Disordered" evidence="1">
    <location>
        <begin position="236"/>
        <end position="257"/>
    </location>
</feature>
<feature type="region of interest" description="Disordered" evidence="1">
    <location>
        <begin position="426"/>
        <end position="465"/>
    </location>
</feature>